<keyword evidence="2" id="KW-1185">Reference proteome</keyword>
<evidence type="ECO:0000313" key="1">
    <source>
        <dbReference type="EMBL" id="EKV29484.1"/>
    </source>
</evidence>
<evidence type="ECO:0008006" key="3">
    <source>
        <dbReference type="Google" id="ProtNLM"/>
    </source>
</evidence>
<dbReference type="STRING" id="1238182.C882_0306"/>
<proteinExistence type="predicted"/>
<dbReference type="eggNOG" id="COG2984">
    <property type="taxonomic scope" value="Bacteria"/>
</dbReference>
<dbReference type="AlphaFoldDB" id="K9GXH7"/>
<protein>
    <recommendedName>
        <fullName evidence="3">ABC transporter substrate-binding protein</fullName>
    </recommendedName>
</protein>
<organism evidence="1 2">
    <name type="scientific">Caenispirillum salinarum AK4</name>
    <dbReference type="NCBI Taxonomy" id="1238182"/>
    <lineage>
        <taxon>Bacteria</taxon>
        <taxon>Pseudomonadati</taxon>
        <taxon>Pseudomonadota</taxon>
        <taxon>Alphaproteobacteria</taxon>
        <taxon>Rhodospirillales</taxon>
        <taxon>Novispirillaceae</taxon>
        <taxon>Caenispirillum</taxon>
    </lineage>
</organism>
<name>K9GXH7_9PROT</name>
<dbReference type="Pfam" id="PF04392">
    <property type="entry name" value="ABC_sub_bind"/>
    <property type="match status" value="1"/>
</dbReference>
<reference evidence="1 2" key="1">
    <citation type="journal article" date="2013" name="Genome Announc.">
        <title>Draft Genome Sequence of an Alphaproteobacterium, Caenispirillum salinarum AK4(T), Isolated from a Solar Saltern.</title>
        <authorList>
            <person name="Khatri I."/>
            <person name="Singh A."/>
            <person name="Korpole S."/>
            <person name="Pinnaka A.K."/>
            <person name="Subramanian S."/>
        </authorList>
    </citation>
    <scope>NUCLEOTIDE SEQUENCE [LARGE SCALE GENOMIC DNA]</scope>
    <source>
        <strain evidence="1 2">AK4</strain>
    </source>
</reference>
<gene>
    <name evidence="1" type="ORF">C882_0306</name>
</gene>
<dbReference type="EMBL" id="ANHY01000012">
    <property type="protein sequence ID" value="EKV29484.1"/>
    <property type="molecule type" value="Genomic_DNA"/>
</dbReference>
<sequence length="333" mass="37038">MLRRRRVTMVGDMVRALLFLVVMLTAAAAGFGMGPARADHLAGKRVLHIDSYHAGNEWNDRIAVAVREGFEDTGVDLRIIHMDAKRKAEPHQIAGAVEAVLRTIEAFRPHVVTTSDDPVARYVIMPHFRDADLPIVFSGLNWDAGAYGLPYGNVTGMVEVSPIPQIVRLLRSHARGDRIGFIAEDTDTKRKELAHHEKLFGLSYDAVYLVSSFPEWTTAFRRAQSEVDMLVVLGVGALTDWDETAARRLTEEETRIPTGTDFAWLAPYTLLAVAKVPEEQGRFMAEAAQRILHGERPGDIPLAYNREGELLFNQRIAARLGIDTPPPLARMVP</sequence>
<accession>K9GXH7</accession>
<dbReference type="PANTHER" id="PTHR35271">
    <property type="entry name" value="ABC TRANSPORTER, SUBSTRATE-BINDING LIPOPROTEIN-RELATED"/>
    <property type="match status" value="1"/>
</dbReference>
<dbReference type="Proteomes" id="UP000009881">
    <property type="component" value="Unassembled WGS sequence"/>
</dbReference>
<dbReference type="PANTHER" id="PTHR35271:SF1">
    <property type="entry name" value="ABC TRANSPORTER, SUBSTRATE-BINDING LIPOPROTEIN"/>
    <property type="match status" value="1"/>
</dbReference>
<comment type="caution">
    <text evidence="1">The sequence shown here is derived from an EMBL/GenBank/DDBJ whole genome shotgun (WGS) entry which is preliminary data.</text>
</comment>
<dbReference type="InterPro" id="IPR007487">
    <property type="entry name" value="ABC_transpt-TYRBP-like"/>
</dbReference>
<dbReference type="Gene3D" id="3.40.50.2300">
    <property type="match status" value="2"/>
</dbReference>
<evidence type="ECO:0000313" key="2">
    <source>
        <dbReference type="Proteomes" id="UP000009881"/>
    </source>
</evidence>